<comment type="caution">
    <text evidence="2">The sequence shown here is derived from an EMBL/GenBank/DDBJ whole genome shotgun (WGS) entry which is preliminary data.</text>
</comment>
<dbReference type="RefSeq" id="XP_064708161.1">
    <property type="nucleotide sequence ID" value="XM_064856261.1"/>
</dbReference>
<dbReference type="Pfam" id="PF22586">
    <property type="entry name" value="ANCHR-like_BBOX"/>
    <property type="match status" value="1"/>
</dbReference>
<sequence length="365" mass="38974">MSSDANSKTDRDLLSRLNALKQSTVSFDQTNFEPPLSGPAPQAVNPNPARALHTDLLSRWKSLGGTSSSNATGVIAAPGGKPEDEKTVEELLADLGAPEEWQPDKSEEAQVVDLLELAKSALATAPQLETIPGEGEESILTTAQPARLPAVDISVFAPEPESDVEQPEKPLPGRTKEALEKEADELLARILDEVKHEPREQESDGKDASDAEGSEDAPIENSRSEDPKTTTTSADVHFPTTPSKLPEPIASDTTATSDDDDLASRFAGLSLPSVPTIITSKSKASATKSTPGFTDEDIDTWCIICSDDATLRCIGCDGDLYCTNCWIEGHRGEDAGFEERTHKAVQFVKGGGKKKAPKRRTMVGA</sequence>
<feature type="region of interest" description="Disordered" evidence="1">
    <location>
        <begin position="63"/>
        <end position="83"/>
    </location>
</feature>
<dbReference type="SUPFAM" id="SSF57845">
    <property type="entry name" value="B-box zinc-binding domain"/>
    <property type="match status" value="1"/>
</dbReference>
<feature type="region of interest" description="Disordered" evidence="1">
    <location>
        <begin position="126"/>
        <end position="259"/>
    </location>
</feature>
<dbReference type="GeneID" id="89980886"/>
<organism evidence="2 3">
    <name type="scientific">Exophiala bonariae</name>
    <dbReference type="NCBI Taxonomy" id="1690606"/>
    <lineage>
        <taxon>Eukaryota</taxon>
        <taxon>Fungi</taxon>
        <taxon>Dikarya</taxon>
        <taxon>Ascomycota</taxon>
        <taxon>Pezizomycotina</taxon>
        <taxon>Eurotiomycetes</taxon>
        <taxon>Chaetothyriomycetidae</taxon>
        <taxon>Chaetothyriales</taxon>
        <taxon>Herpotrichiellaceae</taxon>
        <taxon>Exophiala</taxon>
    </lineage>
</organism>
<dbReference type="InterPro" id="IPR044553">
    <property type="entry name" value="Bbox1_ANCHR"/>
</dbReference>
<evidence type="ECO:0000313" key="3">
    <source>
        <dbReference type="Proteomes" id="UP001358417"/>
    </source>
</evidence>
<dbReference type="AlphaFoldDB" id="A0AAV9NF19"/>
<protein>
    <recommendedName>
        <fullName evidence="4">Abscission/NoCut checkpoint regulator</fullName>
    </recommendedName>
</protein>
<name>A0AAV9NF19_9EURO</name>
<gene>
    <name evidence="2" type="ORF">LTR84_012744</name>
</gene>
<dbReference type="Proteomes" id="UP001358417">
    <property type="component" value="Unassembled WGS sequence"/>
</dbReference>
<dbReference type="PANTHER" id="PTHR46603:SF1">
    <property type="entry name" value="ABSCISSION_NOCUT CHECKPOINT REGULATOR"/>
    <property type="match status" value="1"/>
</dbReference>
<dbReference type="PANTHER" id="PTHR46603">
    <property type="entry name" value="ABSCISSION/NOCUT CHECKPOINT REGULATOR"/>
    <property type="match status" value="1"/>
</dbReference>
<evidence type="ECO:0000256" key="1">
    <source>
        <dbReference type="SAM" id="MobiDB-lite"/>
    </source>
</evidence>
<evidence type="ECO:0008006" key="4">
    <source>
        <dbReference type="Google" id="ProtNLM"/>
    </source>
</evidence>
<keyword evidence="3" id="KW-1185">Reference proteome</keyword>
<proteinExistence type="predicted"/>
<accession>A0AAV9NF19</accession>
<dbReference type="CDD" id="cd19817">
    <property type="entry name" value="Bbox1_ANCHR-like"/>
    <property type="match status" value="1"/>
</dbReference>
<reference evidence="2 3" key="1">
    <citation type="submission" date="2023-08" db="EMBL/GenBank/DDBJ databases">
        <title>Black Yeasts Isolated from many extreme environments.</title>
        <authorList>
            <person name="Coleine C."/>
            <person name="Stajich J.E."/>
            <person name="Selbmann L."/>
        </authorList>
    </citation>
    <scope>NUCLEOTIDE SEQUENCE [LARGE SCALE GENOMIC DNA]</scope>
    <source>
        <strain evidence="2 3">CCFEE 5792</strain>
    </source>
</reference>
<feature type="region of interest" description="Disordered" evidence="1">
    <location>
        <begin position="25"/>
        <end position="48"/>
    </location>
</feature>
<feature type="compositionally biased region" description="Basic and acidic residues" evidence="1">
    <location>
        <begin position="174"/>
        <end position="209"/>
    </location>
</feature>
<evidence type="ECO:0000313" key="2">
    <source>
        <dbReference type="EMBL" id="KAK5056191.1"/>
    </source>
</evidence>
<dbReference type="EMBL" id="JAVRRD010000008">
    <property type="protein sequence ID" value="KAK5056191.1"/>
    <property type="molecule type" value="Genomic_DNA"/>
</dbReference>